<dbReference type="Proteomes" id="UP000037109">
    <property type="component" value="Unassembled WGS sequence"/>
</dbReference>
<proteinExistence type="predicted"/>
<keyword evidence="1" id="KW-1133">Transmembrane helix</keyword>
<keyword evidence="3" id="KW-1185">Reference proteome</keyword>
<name>A0A0M0GAC9_SPOGL</name>
<evidence type="ECO:0000313" key="3">
    <source>
        <dbReference type="Proteomes" id="UP000037109"/>
    </source>
</evidence>
<organism evidence="2 3">
    <name type="scientific">Sporosarcina globispora</name>
    <name type="common">Bacillus globisporus</name>
    <dbReference type="NCBI Taxonomy" id="1459"/>
    <lineage>
        <taxon>Bacteria</taxon>
        <taxon>Bacillati</taxon>
        <taxon>Bacillota</taxon>
        <taxon>Bacilli</taxon>
        <taxon>Bacillales</taxon>
        <taxon>Caryophanaceae</taxon>
        <taxon>Sporosarcina</taxon>
    </lineage>
</organism>
<feature type="transmembrane region" description="Helical" evidence="1">
    <location>
        <begin position="6"/>
        <end position="22"/>
    </location>
</feature>
<dbReference type="InterPro" id="IPR010718">
    <property type="entry name" value="DUF1294"/>
</dbReference>
<feature type="transmembrane region" description="Helical" evidence="1">
    <location>
        <begin position="69"/>
        <end position="89"/>
    </location>
</feature>
<dbReference type="AlphaFoldDB" id="A0A0M0GAC9"/>
<comment type="caution">
    <text evidence="2">The sequence shown here is derived from an EMBL/GenBank/DDBJ whole genome shotgun (WGS) entry which is preliminary data.</text>
</comment>
<dbReference type="RefSeq" id="WP_053434163.1">
    <property type="nucleotide sequence ID" value="NZ_LGUF01000007.1"/>
</dbReference>
<dbReference type="OrthoDB" id="1698854at2"/>
<keyword evidence="1" id="KW-0472">Membrane</keyword>
<evidence type="ECO:0000313" key="2">
    <source>
        <dbReference type="EMBL" id="KON86799.1"/>
    </source>
</evidence>
<keyword evidence="1" id="KW-0812">Transmembrane</keyword>
<feature type="transmembrane region" description="Helical" evidence="1">
    <location>
        <begin position="38"/>
        <end position="57"/>
    </location>
</feature>
<dbReference type="EMBL" id="LGUF01000007">
    <property type="protein sequence ID" value="KON86799.1"/>
    <property type="molecule type" value="Genomic_DNA"/>
</dbReference>
<evidence type="ECO:0000256" key="1">
    <source>
        <dbReference type="SAM" id="Phobius"/>
    </source>
</evidence>
<gene>
    <name evidence="2" type="ORF">AF332_08295</name>
</gene>
<dbReference type="Pfam" id="PF06961">
    <property type="entry name" value="DUF1294"/>
    <property type="match status" value="1"/>
</dbReference>
<dbReference type="PATRIC" id="fig|1459.3.peg.1760"/>
<protein>
    <submittedName>
        <fullName evidence="2">Membrane protein</fullName>
    </submittedName>
</protein>
<sequence length="90" mass="10266">MIKTMALIYLIMNIIGFYLMKLDKDKAKRNEYRISEKNLWIAALLSGAAGMTVGMKTFRHKTKHFQFKWGLPALAALEAGLLVYMVILLS</sequence>
<accession>A0A0M0GAC9</accession>
<reference evidence="3" key="1">
    <citation type="submission" date="2015-07" db="EMBL/GenBank/DDBJ databases">
        <title>Fjat-10036 dsm4.</title>
        <authorList>
            <person name="Liu B."/>
            <person name="Wang J."/>
            <person name="Zhu Y."/>
            <person name="Liu G."/>
            <person name="Chen Q."/>
            <person name="Chen Z."/>
            <person name="Lan J."/>
            <person name="Che J."/>
            <person name="Ge C."/>
            <person name="Shi H."/>
            <person name="Pan Z."/>
            <person name="Liu X."/>
        </authorList>
    </citation>
    <scope>NUCLEOTIDE SEQUENCE [LARGE SCALE GENOMIC DNA]</scope>
    <source>
        <strain evidence="3">DSM 4</strain>
    </source>
</reference>
<dbReference type="STRING" id="1459.AF332_08295"/>